<sequence>MLQKMEKLVDRKAVKAIRDTLEGTDKGTIRGTMQNYMTVLREDPLLAGRESRWESPFDSLTERNAGI</sequence>
<name>A0A844F670_CLOSV</name>
<evidence type="ECO:0000313" key="2">
    <source>
        <dbReference type="Proteomes" id="UP000462363"/>
    </source>
</evidence>
<dbReference type="AlphaFoldDB" id="A0A844F670"/>
<dbReference type="GeneID" id="62696231"/>
<proteinExistence type="predicted"/>
<comment type="caution">
    <text evidence="1">The sequence shown here is derived from an EMBL/GenBank/DDBJ whole genome shotgun (WGS) entry which is preliminary data.</text>
</comment>
<evidence type="ECO:0000313" key="1">
    <source>
        <dbReference type="EMBL" id="MSS41988.1"/>
    </source>
</evidence>
<gene>
    <name evidence="1" type="ORF">FYJ37_17210</name>
</gene>
<organism evidence="1 2">
    <name type="scientific">Clostridium scindens (strain JCM 10418 / VPI 12708)</name>
    <dbReference type="NCBI Taxonomy" id="29347"/>
    <lineage>
        <taxon>Bacteria</taxon>
        <taxon>Bacillati</taxon>
        <taxon>Bacillota</taxon>
        <taxon>Clostridia</taxon>
        <taxon>Lachnospirales</taxon>
        <taxon>Lachnospiraceae</taxon>
    </lineage>
</organism>
<dbReference type="Proteomes" id="UP000462363">
    <property type="component" value="Unassembled WGS sequence"/>
</dbReference>
<dbReference type="RefSeq" id="WP_039909285.1">
    <property type="nucleotide sequence ID" value="NZ_CABKNF010000036.1"/>
</dbReference>
<protein>
    <submittedName>
        <fullName evidence="1">Uncharacterized protein</fullName>
    </submittedName>
</protein>
<accession>A0A844F670</accession>
<dbReference type="EMBL" id="VUMB01000068">
    <property type="protein sequence ID" value="MSS41988.1"/>
    <property type="molecule type" value="Genomic_DNA"/>
</dbReference>
<reference evidence="1 2" key="1">
    <citation type="submission" date="2019-08" db="EMBL/GenBank/DDBJ databases">
        <title>In-depth cultivation of the pig gut microbiome towards novel bacterial diversity and tailored functional studies.</title>
        <authorList>
            <person name="Wylensek D."/>
            <person name="Hitch T.C.A."/>
            <person name="Clavel T."/>
        </authorList>
    </citation>
    <scope>NUCLEOTIDE SEQUENCE [LARGE SCALE GENOMIC DNA]</scope>
    <source>
        <strain evidence="1 2">BL-389-WT-3D</strain>
    </source>
</reference>